<organism evidence="2 3">
    <name type="scientific">Enterocloster lavalensis</name>
    <dbReference type="NCBI Taxonomy" id="460384"/>
    <lineage>
        <taxon>Bacteria</taxon>
        <taxon>Bacillati</taxon>
        <taxon>Bacillota</taxon>
        <taxon>Clostridia</taxon>
        <taxon>Lachnospirales</taxon>
        <taxon>Lachnospiraceae</taxon>
        <taxon>Enterocloster</taxon>
    </lineage>
</organism>
<feature type="coiled-coil region" evidence="1">
    <location>
        <begin position="78"/>
        <end position="105"/>
    </location>
</feature>
<evidence type="ECO:0000313" key="2">
    <source>
        <dbReference type="EMBL" id="SEU13899.1"/>
    </source>
</evidence>
<keyword evidence="3" id="KW-1185">Reference proteome</keyword>
<dbReference type="GeneID" id="93281580"/>
<gene>
    <name evidence="2" type="ORF">SAMN05216313_13537</name>
</gene>
<dbReference type="AlphaFoldDB" id="A0A1I0JUU6"/>
<sequence>MAEISYAYIQVDSDGAVQNIAMFENYEDANRITRAVYGDHAFAAEYRYVVRPGGIDCFHDGRFWYVKDDGTETEAEYIPTEQDKINALQKENAQLKADSNDLTLAMAEMIGGKVDVE</sequence>
<evidence type="ECO:0000313" key="3">
    <source>
        <dbReference type="Proteomes" id="UP000198508"/>
    </source>
</evidence>
<dbReference type="RefSeq" id="WP_092369982.1">
    <property type="nucleotide sequence ID" value="NZ_FOIM01000035.1"/>
</dbReference>
<protein>
    <submittedName>
        <fullName evidence="2">Uncharacterized protein</fullName>
    </submittedName>
</protein>
<dbReference type="Proteomes" id="UP000198508">
    <property type="component" value="Unassembled WGS sequence"/>
</dbReference>
<dbReference type="STRING" id="460384.SAMN05216313_13537"/>
<reference evidence="3" key="1">
    <citation type="submission" date="2016-10" db="EMBL/GenBank/DDBJ databases">
        <authorList>
            <person name="Varghese N."/>
            <person name="Submissions S."/>
        </authorList>
    </citation>
    <scope>NUCLEOTIDE SEQUENCE [LARGE SCALE GENOMIC DNA]</scope>
    <source>
        <strain evidence="3">NLAE-zl-G277</strain>
    </source>
</reference>
<dbReference type="EMBL" id="FOIM01000035">
    <property type="protein sequence ID" value="SEU13899.1"/>
    <property type="molecule type" value="Genomic_DNA"/>
</dbReference>
<keyword evidence="1" id="KW-0175">Coiled coil</keyword>
<name>A0A1I0JUU6_9FIRM</name>
<accession>A0A1I0JUU6</accession>
<proteinExistence type="predicted"/>
<evidence type="ECO:0000256" key="1">
    <source>
        <dbReference type="SAM" id="Coils"/>
    </source>
</evidence>